<evidence type="ECO:0000256" key="4">
    <source>
        <dbReference type="ARBA" id="ARBA00023125"/>
    </source>
</evidence>
<dbReference type="SUPFAM" id="SSF88946">
    <property type="entry name" value="Sigma2 domain of RNA polymerase sigma factors"/>
    <property type="match status" value="1"/>
</dbReference>
<dbReference type="Proteomes" id="UP000334990">
    <property type="component" value="Unassembled WGS sequence"/>
</dbReference>
<keyword evidence="3" id="KW-0731">Sigma factor</keyword>
<dbReference type="NCBIfam" id="TIGR02937">
    <property type="entry name" value="sigma70-ECF"/>
    <property type="match status" value="1"/>
</dbReference>
<comment type="caution">
    <text evidence="8">The sequence shown here is derived from an EMBL/GenBank/DDBJ whole genome shotgun (WGS) entry which is preliminary data.</text>
</comment>
<dbReference type="InterPro" id="IPR013249">
    <property type="entry name" value="RNA_pol_sigma70_r4_t2"/>
</dbReference>
<evidence type="ECO:0000256" key="3">
    <source>
        <dbReference type="ARBA" id="ARBA00023082"/>
    </source>
</evidence>
<dbReference type="Pfam" id="PF08281">
    <property type="entry name" value="Sigma70_r4_2"/>
    <property type="match status" value="1"/>
</dbReference>
<dbReference type="InterPro" id="IPR036388">
    <property type="entry name" value="WH-like_DNA-bd_sf"/>
</dbReference>
<evidence type="ECO:0000259" key="6">
    <source>
        <dbReference type="Pfam" id="PF04542"/>
    </source>
</evidence>
<dbReference type="InterPro" id="IPR014325">
    <property type="entry name" value="RNA_pol_sigma-E_actinobac"/>
</dbReference>
<keyword evidence="9" id="KW-1185">Reference proteome</keyword>
<dbReference type="InterPro" id="IPR013325">
    <property type="entry name" value="RNA_pol_sigma_r2"/>
</dbReference>
<keyword evidence="2" id="KW-0805">Transcription regulation</keyword>
<evidence type="ECO:0000313" key="8">
    <source>
        <dbReference type="EMBL" id="GER98561.1"/>
    </source>
</evidence>
<evidence type="ECO:0000259" key="7">
    <source>
        <dbReference type="Pfam" id="PF08281"/>
    </source>
</evidence>
<dbReference type="InterPro" id="IPR039425">
    <property type="entry name" value="RNA_pol_sigma-70-like"/>
</dbReference>
<dbReference type="InterPro" id="IPR014284">
    <property type="entry name" value="RNA_pol_sigma-70_dom"/>
</dbReference>
<name>A0A5M3VSF8_9ACTN</name>
<dbReference type="NCBIfam" id="TIGR02983">
    <property type="entry name" value="SigE-fam_strep"/>
    <property type="match status" value="1"/>
</dbReference>
<accession>A0A5M3VSF8</accession>
<evidence type="ECO:0000256" key="2">
    <source>
        <dbReference type="ARBA" id="ARBA00023015"/>
    </source>
</evidence>
<dbReference type="CDD" id="cd06171">
    <property type="entry name" value="Sigma70_r4"/>
    <property type="match status" value="1"/>
</dbReference>
<keyword evidence="4" id="KW-0238">DNA-binding</keyword>
<dbReference type="OrthoDB" id="3478828at2"/>
<dbReference type="EMBL" id="BLAD01000036">
    <property type="protein sequence ID" value="GER98561.1"/>
    <property type="molecule type" value="Genomic_DNA"/>
</dbReference>
<feature type="domain" description="RNA polymerase sigma factor 70 region 4 type 2" evidence="7">
    <location>
        <begin position="118"/>
        <end position="168"/>
    </location>
</feature>
<gene>
    <name evidence="8" type="ORF">Acor_06230</name>
</gene>
<comment type="similarity">
    <text evidence="1">Belongs to the sigma-70 factor family. ECF subfamily.</text>
</comment>
<proteinExistence type="inferred from homology"/>
<dbReference type="InterPro" id="IPR007627">
    <property type="entry name" value="RNA_pol_sigma70_r2"/>
</dbReference>
<dbReference type="Gene3D" id="1.10.1740.10">
    <property type="match status" value="1"/>
</dbReference>
<keyword evidence="5" id="KW-0804">Transcription</keyword>
<evidence type="ECO:0000313" key="9">
    <source>
        <dbReference type="Proteomes" id="UP000334990"/>
    </source>
</evidence>
<dbReference type="InterPro" id="IPR013324">
    <property type="entry name" value="RNA_pol_sigma_r3/r4-like"/>
</dbReference>
<dbReference type="Pfam" id="PF04542">
    <property type="entry name" value="Sigma70_r2"/>
    <property type="match status" value="1"/>
</dbReference>
<sequence length="193" mass="21565">MVLISALCRDVRDHVIADEEFNLFFERHHRELGRLAYLLTGNADEADDLTADAFVVAWRRWDRVRNAAHPLAYMRGIVARLASSRVRRLLRERRRLGAMEAGAAEWADGPDVPAVLDVRAALRRLPPRKRACVVLRHAFDLSERETAEVLGISVGTVKSQTSKAVAELEQSLGGSMRISALLLKEPRLDGPHG</sequence>
<organism evidence="8 9">
    <name type="scientific">Acrocarpospora corrugata</name>
    <dbReference type="NCBI Taxonomy" id="35763"/>
    <lineage>
        <taxon>Bacteria</taxon>
        <taxon>Bacillati</taxon>
        <taxon>Actinomycetota</taxon>
        <taxon>Actinomycetes</taxon>
        <taxon>Streptosporangiales</taxon>
        <taxon>Streptosporangiaceae</taxon>
        <taxon>Acrocarpospora</taxon>
    </lineage>
</organism>
<feature type="domain" description="RNA polymerase sigma-70 region 2" evidence="6">
    <location>
        <begin position="24"/>
        <end position="89"/>
    </location>
</feature>
<dbReference type="PANTHER" id="PTHR43133:SF50">
    <property type="entry name" value="ECF RNA POLYMERASE SIGMA FACTOR SIGM"/>
    <property type="match status" value="1"/>
</dbReference>
<dbReference type="GO" id="GO:0016987">
    <property type="term" value="F:sigma factor activity"/>
    <property type="evidence" value="ECO:0007669"/>
    <property type="project" value="UniProtKB-KW"/>
</dbReference>
<reference evidence="8 9" key="1">
    <citation type="submission" date="2019-10" db="EMBL/GenBank/DDBJ databases">
        <title>Whole genome shotgun sequence of Acrocarpospora corrugata NBRC 13972.</title>
        <authorList>
            <person name="Ichikawa N."/>
            <person name="Kimura A."/>
            <person name="Kitahashi Y."/>
            <person name="Komaki H."/>
            <person name="Oguchi A."/>
        </authorList>
    </citation>
    <scope>NUCLEOTIDE SEQUENCE [LARGE SCALE GENOMIC DNA]</scope>
    <source>
        <strain evidence="8 9">NBRC 13972</strain>
    </source>
</reference>
<evidence type="ECO:0000256" key="5">
    <source>
        <dbReference type="ARBA" id="ARBA00023163"/>
    </source>
</evidence>
<dbReference type="SUPFAM" id="SSF88659">
    <property type="entry name" value="Sigma3 and sigma4 domains of RNA polymerase sigma factors"/>
    <property type="match status" value="1"/>
</dbReference>
<dbReference type="GO" id="GO:0003677">
    <property type="term" value="F:DNA binding"/>
    <property type="evidence" value="ECO:0007669"/>
    <property type="project" value="UniProtKB-KW"/>
</dbReference>
<dbReference type="AlphaFoldDB" id="A0A5M3VSF8"/>
<dbReference type="GO" id="GO:0006352">
    <property type="term" value="P:DNA-templated transcription initiation"/>
    <property type="evidence" value="ECO:0007669"/>
    <property type="project" value="InterPro"/>
</dbReference>
<protein>
    <submittedName>
        <fullName evidence="8">RNA polymerase sigma factor</fullName>
    </submittedName>
</protein>
<dbReference type="PANTHER" id="PTHR43133">
    <property type="entry name" value="RNA POLYMERASE ECF-TYPE SIGMA FACTO"/>
    <property type="match status" value="1"/>
</dbReference>
<dbReference type="Gene3D" id="1.10.10.10">
    <property type="entry name" value="Winged helix-like DNA-binding domain superfamily/Winged helix DNA-binding domain"/>
    <property type="match status" value="1"/>
</dbReference>
<evidence type="ECO:0000256" key="1">
    <source>
        <dbReference type="ARBA" id="ARBA00010641"/>
    </source>
</evidence>